<evidence type="ECO:0000256" key="5">
    <source>
        <dbReference type="ARBA" id="ARBA00022679"/>
    </source>
</evidence>
<feature type="domain" description="RNA polymerase Rpb1" evidence="11">
    <location>
        <begin position="1176"/>
        <end position="1262"/>
    </location>
</feature>
<evidence type="ECO:0000259" key="12">
    <source>
        <dbReference type="Pfam" id="PF05000"/>
    </source>
</evidence>
<keyword evidence="3" id="KW-0150">Chloroplast</keyword>
<keyword evidence="2" id="KW-0240">DNA-directed RNA polymerase</keyword>
<evidence type="ECO:0000256" key="4">
    <source>
        <dbReference type="ARBA" id="ARBA00022640"/>
    </source>
</evidence>
<dbReference type="InterPro" id="IPR038120">
    <property type="entry name" value="Rpb1_funnel_sf"/>
</dbReference>
<dbReference type="Gene3D" id="1.10.150.390">
    <property type="match status" value="1"/>
</dbReference>
<feature type="compositionally biased region" description="Basic and acidic residues" evidence="10">
    <location>
        <begin position="519"/>
        <end position="535"/>
    </location>
</feature>
<dbReference type="PANTHER" id="PTHR34995:SF1">
    <property type="entry name" value="DNA-DIRECTED RNA POLYMERASE SUBUNIT BETA"/>
    <property type="match status" value="1"/>
</dbReference>
<reference evidence="13" key="1">
    <citation type="journal article" date="2019" name="Mol. Phylogenet. Evol.">
        <title>Plastid phylogenomic insights into the evolution of Caryophyllales.</title>
        <authorList>
            <person name="Yao G."/>
            <person name="Jin J.J."/>
            <person name="Li H.T."/>
            <person name="Yang J.B."/>
            <person name="Shiva Mandala V."/>
            <person name="Croley M."/>
            <person name="Mostow R."/>
            <person name="Douglas N.A."/>
            <person name="Chase M.W."/>
            <person name="Christenhusz M.J."/>
            <person name="Soltis D.E."/>
            <person name="Soltis P.S."/>
            <person name="Smith S.A."/>
            <person name="Brockington S.F."/>
            <person name="Moore M.J."/>
            <person name="Yi T.S."/>
            <person name="Li D.Z."/>
        </authorList>
    </citation>
    <scope>NUCLEOTIDE SEQUENCE</scope>
</reference>
<dbReference type="GO" id="GO:0046872">
    <property type="term" value="F:metal ion binding"/>
    <property type="evidence" value="ECO:0007669"/>
    <property type="project" value="UniProtKB-KW"/>
</dbReference>
<gene>
    <name evidence="13" type="primary">rpoC2</name>
</gene>
<dbReference type="FunFam" id="1.10.1790.20:FF:000002">
    <property type="entry name" value="DNA-directed RNA polymerase subunit beta"/>
    <property type="match status" value="1"/>
</dbReference>
<dbReference type="InterPro" id="IPR050254">
    <property type="entry name" value="RNA_pol_beta''_euk"/>
</dbReference>
<dbReference type="InterPro" id="IPR012756">
    <property type="entry name" value="DNA-dir_RpoC2_beta_pp"/>
</dbReference>
<evidence type="ECO:0000256" key="7">
    <source>
        <dbReference type="ARBA" id="ARBA00022723"/>
    </source>
</evidence>
<dbReference type="Gene3D" id="1.10.274.100">
    <property type="entry name" value="RNA polymerase Rpb1, domain 3"/>
    <property type="match status" value="1"/>
</dbReference>
<dbReference type="SUPFAM" id="SSF64484">
    <property type="entry name" value="beta and beta-prime subunits of DNA dependent RNA-polymerase"/>
    <property type="match status" value="1"/>
</dbReference>
<evidence type="ECO:0000256" key="1">
    <source>
        <dbReference type="ARBA" id="ARBA00012418"/>
    </source>
</evidence>
<keyword evidence="6" id="KW-0548">Nucleotidyltransferase</keyword>
<keyword evidence="5" id="KW-0808">Transferase</keyword>
<feature type="region of interest" description="Disordered" evidence="10">
    <location>
        <begin position="505"/>
        <end position="535"/>
    </location>
</feature>
<proteinExistence type="inferred from homology"/>
<keyword evidence="7" id="KW-0479">Metal-binding</keyword>
<dbReference type="EC" id="2.7.7.6" evidence="1"/>
<dbReference type="InterPro" id="IPR042102">
    <property type="entry name" value="RNA_pol_Rpb1_3_sf"/>
</dbReference>
<keyword evidence="8" id="KW-0862">Zinc</keyword>
<evidence type="ECO:0000259" key="11">
    <source>
        <dbReference type="Pfam" id="PF04998"/>
    </source>
</evidence>
<evidence type="ECO:0000256" key="9">
    <source>
        <dbReference type="ARBA" id="ARBA00023163"/>
    </source>
</evidence>
<evidence type="ECO:0000256" key="3">
    <source>
        <dbReference type="ARBA" id="ARBA00022528"/>
    </source>
</evidence>
<dbReference type="GO" id="GO:0000428">
    <property type="term" value="C:DNA-directed RNA polymerase complex"/>
    <property type="evidence" value="ECO:0007669"/>
    <property type="project" value="UniProtKB-KW"/>
</dbReference>
<dbReference type="InterPro" id="IPR007081">
    <property type="entry name" value="RNA_pol_Rpb1_5"/>
</dbReference>
<feature type="domain" description="RNA polymerase Rpb1" evidence="11">
    <location>
        <begin position="172"/>
        <end position="365"/>
    </location>
</feature>
<evidence type="ECO:0000256" key="2">
    <source>
        <dbReference type="ARBA" id="ARBA00022478"/>
    </source>
</evidence>
<evidence type="ECO:0000256" key="8">
    <source>
        <dbReference type="ARBA" id="ARBA00022833"/>
    </source>
</evidence>
<organism evidence="13">
    <name type="scientific">Anacampseros filamentosa</name>
    <dbReference type="NCBI Taxonomy" id="1038461"/>
    <lineage>
        <taxon>Eukaryota</taxon>
        <taxon>Viridiplantae</taxon>
        <taxon>Streptophyta</taxon>
        <taxon>Embryophyta</taxon>
        <taxon>Tracheophyta</taxon>
        <taxon>Spermatophyta</taxon>
        <taxon>Magnoliopsida</taxon>
        <taxon>eudicotyledons</taxon>
        <taxon>Gunneridae</taxon>
        <taxon>Pentapetalae</taxon>
        <taxon>Caryophyllales</taxon>
        <taxon>Cactineae</taxon>
        <taxon>Anacampserotaceae</taxon>
        <taxon>Anacampseros</taxon>
    </lineage>
</organism>
<dbReference type="Pfam" id="PF04998">
    <property type="entry name" value="RNA_pol_Rpb1_5"/>
    <property type="match status" value="2"/>
</dbReference>
<name>A0A411K242_9CARY</name>
<feature type="compositionally biased region" description="Polar residues" evidence="10">
    <location>
        <begin position="505"/>
        <end position="518"/>
    </location>
</feature>
<protein>
    <recommendedName>
        <fullName evidence="1">DNA-directed RNA polymerase</fullName>
        <ecNumber evidence="1">2.7.7.6</ecNumber>
    </recommendedName>
</protein>
<evidence type="ECO:0000256" key="6">
    <source>
        <dbReference type="ARBA" id="ARBA00022695"/>
    </source>
</evidence>
<evidence type="ECO:0000313" key="13">
    <source>
        <dbReference type="EMBL" id="QBC71335.1"/>
    </source>
</evidence>
<geneLocation type="plastid" evidence="13"/>
<sequence>MAEGANLVFPNKAIDGTAMKRLISRLIDHFGMAYTSHILDQLKTLGFRQATATSISLGIDDLLTIPSKGWLVQDVEQQSFLLEEHHHYGNVHAVEKLRQSVEIWYSTSEYLRQEMNPNFRMTDPYNPVHIMSFSGARGNVSQVHQLVGMRGLMSDPQGQMIDLPIQSNFREGLSLTEYIISCYGARKGVVDTAIRTADAGYLTRRLVEVVQHIVVRRTDCGTLRGISVSPRNGMMPEILFIQTLIGRVLADDIYMGSRCVATRNQDIGGGLVNRFITSRTQPISIRTPFTCRSTSWICRLCYGRSPTHGDLVELGEAVGIIAGQSIGEPGTQLTLRTFHTGGVFTGGTAEHVRAPSNGKIKFNEDLVHPTRTRHGHPAFLCYIDLYVTIESEDILHNVNIPPKSFLLVQNNQYVESEQVIAEIRAGTSTLNFKERVRKHIYSDSEGEMHWSTHVYHAPEFPYSNVHLLPKTSRLWILSGRPYRSSAVTFSLHKDQDQTNVHSLSFEQRDISNSSVTNDQGKEKFSEPSSKKKDRIPDYSQLHRIGHWNLIYPAKNVDLLAKRRRNRFIIPFQLSQERDKELMPLSHISIEIPINGIFRRKTIFAYFHDPRYRRKSSGITKYGTIEIDSIVKKEDLIEYRGVKEFRPKYQTKVDRFFFIPEEVHILPGSSPIMVRDNSIIGVDTQITLNIRSRAGGVVRVERKKKKIELQIFSGDIHFPGETDKISRHSGILIPPGKTNYKESKNLKNWIYVQRITPTKKKFLVLVRPVVTYEITDGITLATLFPQDLVQERDNVQLRVVNYIFSGNGKATRGISDTSIQLVRTCLLLNWNQDKKSSSIEEARASFVEVRTNGMIRNFIRIDLAKSPISYRGKRNEPLFLNDDGSYHTNMNPFFSIFSKTKLQQSFNQNQGTVHTLLGKNKECQSFLILSSSNCFRIGPFTFNGVKYHKESIKKDHLIPIRNSLGPLGTALPFAIFFSFYYLITHNQILGTNYLQLDNLKQTFQVLKLKYYLMDENGRIYNPDPYSNIILNPFKLNWYSVHYNFCEETSTKICLGQFLSENIRIAKHQPHLKSGQVLIVQFDSVVIRSAKPYLAIPGATVHGHYGEIIYEGNTLLTFLYEKSRSSDITQGLPKVEQVFEVRSIDSISMNLEERIDGWNEHITRILGIPWGFLIGAELTIAQSRISLVNKIQKVYRSQGVQIHNRHIEIIVRQITSKVLVSEDGMSNVFLPGELIGLLRAERTGRALEEAISYRAILLGITRASLNTQSFISEASFQETARVLAKAALRGRIDWLKGLKENVVLGGMIPVGTGFKGFVHRSNQQKNIPLKKKKNNLFEGEMRDILFYHREFFDSCLSKNFHDRSKQE</sequence>
<keyword evidence="9" id="KW-0804">Transcription</keyword>
<dbReference type="PANTHER" id="PTHR34995">
    <property type="entry name" value="DNA-DIRECTED RNA POLYMERASE SUBUNIT BETA"/>
    <property type="match status" value="1"/>
</dbReference>
<dbReference type="CDD" id="cd02655">
    <property type="entry name" value="RNAP_beta'_C"/>
    <property type="match status" value="1"/>
</dbReference>
<dbReference type="GO" id="GO:0003899">
    <property type="term" value="F:DNA-directed RNA polymerase activity"/>
    <property type="evidence" value="ECO:0007669"/>
    <property type="project" value="UniProtKB-EC"/>
</dbReference>
<dbReference type="Pfam" id="PF05000">
    <property type="entry name" value="RNA_pol_Rpb1_4"/>
    <property type="match status" value="1"/>
</dbReference>
<dbReference type="GO" id="GO:0003677">
    <property type="term" value="F:DNA binding"/>
    <property type="evidence" value="ECO:0007669"/>
    <property type="project" value="InterPro"/>
</dbReference>
<dbReference type="HAMAP" id="MF_01324">
    <property type="entry name" value="RNApol_bact_RpoC2"/>
    <property type="match status" value="1"/>
</dbReference>
<dbReference type="Gene3D" id="1.10.132.30">
    <property type="match status" value="1"/>
</dbReference>
<dbReference type="EMBL" id="MK397913">
    <property type="protein sequence ID" value="QBC71335.1"/>
    <property type="molecule type" value="Genomic_DNA"/>
</dbReference>
<dbReference type="GO" id="GO:0006351">
    <property type="term" value="P:DNA-templated transcription"/>
    <property type="evidence" value="ECO:0007669"/>
    <property type="project" value="InterPro"/>
</dbReference>
<evidence type="ECO:0000256" key="10">
    <source>
        <dbReference type="SAM" id="MobiDB-lite"/>
    </source>
</evidence>
<accession>A0A411K242</accession>
<keyword evidence="4 13" id="KW-0934">Plastid</keyword>
<dbReference type="Gene3D" id="1.10.1790.20">
    <property type="match status" value="1"/>
</dbReference>
<feature type="domain" description="RNA polymerase Rpb1" evidence="12">
    <location>
        <begin position="93"/>
        <end position="170"/>
    </location>
</feature>
<dbReference type="NCBIfam" id="TIGR02388">
    <property type="entry name" value="rpoC2_cyan"/>
    <property type="match status" value="1"/>
</dbReference>
<dbReference type="InterPro" id="IPR007083">
    <property type="entry name" value="RNA_pol_Rpb1_4"/>
</dbReference>
<dbReference type="FunFam" id="1.10.132.30:FF:000002">
    <property type="entry name" value="DNA-directed RNA polymerase subunit beta"/>
    <property type="match status" value="1"/>
</dbReference>